<dbReference type="GO" id="GO:0003677">
    <property type="term" value="F:DNA binding"/>
    <property type="evidence" value="ECO:0007669"/>
    <property type="project" value="UniProtKB-KW"/>
</dbReference>
<name>A0A316VUY3_9BASI</name>
<dbReference type="PROSITE" id="PS50048">
    <property type="entry name" value="ZN2_CY6_FUNGAL_2"/>
    <property type="match status" value="1"/>
</dbReference>
<evidence type="ECO:0000256" key="3">
    <source>
        <dbReference type="ARBA" id="ARBA00023163"/>
    </source>
</evidence>
<keyword evidence="4" id="KW-0539">Nucleus</keyword>
<dbReference type="Gene3D" id="4.10.240.10">
    <property type="entry name" value="Zn(2)-C6 fungal-type DNA-binding domain"/>
    <property type="match status" value="1"/>
</dbReference>
<keyword evidence="2" id="KW-0238">DNA-binding</keyword>
<evidence type="ECO:0000256" key="2">
    <source>
        <dbReference type="ARBA" id="ARBA00023125"/>
    </source>
</evidence>
<dbReference type="AlphaFoldDB" id="A0A316VUY3"/>
<dbReference type="Proteomes" id="UP000245783">
    <property type="component" value="Unassembled WGS sequence"/>
</dbReference>
<feature type="non-terminal residue" evidence="6">
    <location>
        <position position="1"/>
    </location>
</feature>
<dbReference type="EMBL" id="KZ819425">
    <property type="protein sequence ID" value="PWN40233.1"/>
    <property type="molecule type" value="Genomic_DNA"/>
</dbReference>
<dbReference type="GeneID" id="37033284"/>
<evidence type="ECO:0000259" key="5">
    <source>
        <dbReference type="PROSITE" id="PS50048"/>
    </source>
</evidence>
<dbReference type="SMART" id="SM00066">
    <property type="entry name" value="GAL4"/>
    <property type="match status" value="1"/>
</dbReference>
<organism evidence="6 7">
    <name type="scientific">Ceraceosorus guamensis</name>
    <dbReference type="NCBI Taxonomy" id="1522189"/>
    <lineage>
        <taxon>Eukaryota</taxon>
        <taxon>Fungi</taxon>
        <taxon>Dikarya</taxon>
        <taxon>Basidiomycota</taxon>
        <taxon>Ustilaginomycotina</taxon>
        <taxon>Exobasidiomycetes</taxon>
        <taxon>Ceraceosorales</taxon>
        <taxon>Ceraceosoraceae</taxon>
        <taxon>Ceraceosorus</taxon>
    </lineage>
</organism>
<sequence>EGEAEASDERQRRTILACAFCRSRKLRCDGEQPCRQCDRRGERCEYVLPPAAK</sequence>
<evidence type="ECO:0000313" key="7">
    <source>
        <dbReference type="Proteomes" id="UP000245783"/>
    </source>
</evidence>
<dbReference type="GO" id="GO:0000981">
    <property type="term" value="F:DNA-binding transcription factor activity, RNA polymerase II-specific"/>
    <property type="evidence" value="ECO:0007669"/>
    <property type="project" value="InterPro"/>
</dbReference>
<dbReference type="PROSITE" id="PS00463">
    <property type="entry name" value="ZN2_CY6_FUNGAL_1"/>
    <property type="match status" value="1"/>
</dbReference>
<dbReference type="OrthoDB" id="39175at2759"/>
<keyword evidence="3" id="KW-0804">Transcription</keyword>
<dbReference type="SUPFAM" id="SSF57701">
    <property type="entry name" value="Zn2/Cys6 DNA-binding domain"/>
    <property type="match status" value="1"/>
</dbReference>
<dbReference type="CDD" id="cd00067">
    <property type="entry name" value="GAL4"/>
    <property type="match status" value="1"/>
</dbReference>
<keyword evidence="1" id="KW-0805">Transcription regulation</keyword>
<evidence type="ECO:0000313" key="6">
    <source>
        <dbReference type="EMBL" id="PWN40233.1"/>
    </source>
</evidence>
<evidence type="ECO:0000256" key="4">
    <source>
        <dbReference type="ARBA" id="ARBA00023242"/>
    </source>
</evidence>
<reference evidence="6 7" key="1">
    <citation type="journal article" date="2018" name="Mol. Biol. Evol.">
        <title>Broad Genomic Sampling Reveals a Smut Pathogenic Ancestry of the Fungal Clade Ustilaginomycotina.</title>
        <authorList>
            <person name="Kijpornyongpan T."/>
            <person name="Mondo S.J."/>
            <person name="Barry K."/>
            <person name="Sandor L."/>
            <person name="Lee J."/>
            <person name="Lipzen A."/>
            <person name="Pangilinan J."/>
            <person name="LaButti K."/>
            <person name="Hainaut M."/>
            <person name="Henrissat B."/>
            <person name="Grigoriev I.V."/>
            <person name="Spatafora J.W."/>
            <person name="Aime M.C."/>
        </authorList>
    </citation>
    <scope>NUCLEOTIDE SEQUENCE [LARGE SCALE GENOMIC DNA]</scope>
    <source>
        <strain evidence="6 7">MCA 4658</strain>
    </source>
</reference>
<gene>
    <name evidence="6" type="ORF">IE81DRAFT_271910</name>
</gene>
<dbReference type="Pfam" id="PF00172">
    <property type="entry name" value="Zn_clus"/>
    <property type="match status" value="1"/>
</dbReference>
<dbReference type="InterPro" id="IPR051127">
    <property type="entry name" value="Fungal_SecMet_Regulators"/>
</dbReference>
<accession>A0A316VUY3</accession>
<evidence type="ECO:0000256" key="1">
    <source>
        <dbReference type="ARBA" id="ARBA00023015"/>
    </source>
</evidence>
<dbReference type="PANTHER" id="PTHR47424:SF3">
    <property type="entry name" value="REGULATORY PROTEIN GAL4"/>
    <property type="match status" value="1"/>
</dbReference>
<dbReference type="STRING" id="1522189.A0A316VUY3"/>
<proteinExistence type="predicted"/>
<dbReference type="InParanoid" id="A0A316VUY3"/>
<feature type="non-terminal residue" evidence="6">
    <location>
        <position position="53"/>
    </location>
</feature>
<dbReference type="RefSeq" id="XP_025367393.1">
    <property type="nucleotide sequence ID" value="XM_025511414.1"/>
</dbReference>
<protein>
    <recommendedName>
        <fullName evidence="5">Zn(2)-C6 fungal-type domain-containing protein</fullName>
    </recommendedName>
</protein>
<keyword evidence="7" id="KW-1185">Reference proteome</keyword>
<dbReference type="GO" id="GO:0008270">
    <property type="term" value="F:zinc ion binding"/>
    <property type="evidence" value="ECO:0007669"/>
    <property type="project" value="InterPro"/>
</dbReference>
<dbReference type="InterPro" id="IPR036864">
    <property type="entry name" value="Zn2-C6_fun-type_DNA-bd_sf"/>
</dbReference>
<dbReference type="PANTHER" id="PTHR47424">
    <property type="entry name" value="REGULATORY PROTEIN GAL4"/>
    <property type="match status" value="1"/>
</dbReference>
<dbReference type="InterPro" id="IPR001138">
    <property type="entry name" value="Zn2Cys6_DnaBD"/>
</dbReference>
<feature type="domain" description="Zn(2)-C6 fungal-type" evidence="5">
    <location>
        <begin position="17"/>
        <end position="46"/>
    </location>
</feature>